<protein>
    <submittedName>
        <fullName evidence="1">Uncharacterized protein</fullName>
    </submittedName>
</protein>
<proteinExistence type="predicted"/>
<sequence length="51" mass="5471">MGTASAHLAGRAGNKPALQITGDYKIHHNKPLVFEISDLAILSEWLIIDSG</sequence>
<organism evidence="1">
    <name type="scientific">marine sediment metagenome</name>
    <dbReference type="NCBI Taxonomy" id="412755"/>
    <lineage>
        <taxon>unclassified sequences</taxon>
        <taxon>metagenomes</taxon>
        <taxon>ecological metagenomes</taxon>
    </lineage>
</organism>
<reference evidence="1" key="1">
    <citation type="journal article" date="2014" name="Front. Microbiol.">
        <title>High frequency of phylogenetically diverse reductive dehalogenase-homologous genes in deep subseafloor sedimentary metagenomes.</title>
        <authorList>
            <person name="Kawai M."/>
            <person name="Futagami T."/>
            <person name="Toyoda A."/>
            <person name="Takaki Y."/>
            <person name="Nishi S."/>
            <person name="Hori S."/>
            <person name="Arai W."/>
            <person name="Tsubouchi T."/>
            <person name="Morono Y."/>
            <person name="Uchiyama I."/>
            <person name="Ito T."/>
            <person name="Fujiyama A."/>
            <person name="Inagaki F."/>
            <person name="Takami H."/>
        </authorList>
    </citation>
    <scope>NUCLEOTIDE SEQUENCE</scope>
    <source>
        <strain evidence="1">Expedition CK06-06</strain>
    </source>
</reference>
<accession>X1EBN1</accession>
<name>X1EBN1_9ZZZZ</name>
<evidence type="ECO:0000313" key="1">
    <source>
        <dbReference type="EMBL" id="GAH06073.1"/>
    </source>
</evidence>
<dbReference type="EMBL" id="BART01038559">
    <property type="protein sequence ID" value="GAH06073.1"/>
    <property type="molecule type" value="Genomic_DNA"/>
</dbReference>
<dbReference type="AlphaFoldDB" id="X1EBN1"/>
<comment type="caution">
    <text evidence="1">The sequence shown here is derived from an EMBL/GenBank/DDBJ whole genome shotgun (WGS) entry which is preliminary data.</text>
</comment>
<gene>
    <name evidence="1" type="ORF">S01H4_63879</name>
</gene>